<name>A0A1M6DKN0_9FIRM</name>
<dbReference type="Proteomes" id="UP000183954">
    <property type="component" value="Unassembled WGS sequence"/>
</dbReference>
<dbReference type="OrthoDB" id="2965340at2"/>
<feature type="domain" description="AbiTii" evidence="1">
    <location>
        <begin position="5"/>
        <end position="186"/>
    </location>
</feature>
<organism evidence="2 3">
    <name type="scientific">Desulfosporosinus lacus DSM 15449</name>
    <dbReference type="NCBI Taxonomy" id="1121420"/>
    <lineage>
        <taxon>Bacteria</taxon>
        <taxon>Bacillati</taxon>
        <taxon>Bacillota</taxon>
        <taxon>Clostridia</taxon>
        <taxon>Eubacteriales</taxon>
        <taxon>Desulfitobacteriaceae</taxon>
        <taxon>Desulfosporosinus</taxon>
    </lineage>
</organism>
<dbReference type="EMBL" id="FQXJ01000024">
    <property type="protein sequence ID" value="SHI73874.1"/>
    <property type="molecule type" value="Genomic_DNA"/>
</dbReference>
<dbReference type="Pfam" id="PF18864">
    <property type="entry name" value="AbiTii"/>
    <property type="match status" value="1"/>
</dbReference>
<dbReference type="InterPro" id="IPR041304">
    <property type="entry name" value="AbiTii"/>
</dbReference>
<evidence type="ECO:0000259" key="1">
    <source>
        <dbReference type="Pfam" id="PF18864"/>
    </source>
</evidence>
<keyword evidence="3" id="KW-1185">Reference proteome</keyword>
<dbReference type="AlphaFoldDB" id="A0A1M6DKN0"/>
<protein>
    <recommendedName>
        <fullName evidence="1">AbiTii domain-containing protein</fullName>
    </recommendedName>
</protein>
<dbReference type="STRING" id="1121420.SAMN02746098_04552"/>
<sequence>MARSKIIQDLANSKVDTMTALKRAKVLLSELGNSELLNWINYEITGYPSEVILPDYRIEHGNLIGSYFKGSMASHMKWTNVSLPLGKMPDDIKKMILSVQFREGVDALKKLSKSSVDGSGQLKKVIPADFFPAIATYNEDPYMMITSAKVLIGPQCIQNVFSVIENRLLDILILLEKEFGNLDELDLDVSSKTPEELQDITNKIIVIVYNDHSVNIGDGNKITRSDIASSIKNKLD</sequence>
<evidence type="ECO:0000313" key="2">
    <source>
        <dbReference type="EMBL" id="SHI73874.1"/>
    </source>
</evidence>
<proteinExistence type="predicted"/>
<dbReference type="RefSeq" id="WP_073032440.1">
    <property type="nucleotide sequence ID" value="NZ_FQXJ01000024.1"/>
</dbReference>
<accession>A0A1M6DKN0</accession>
<evidence type="ECO:0000313" key="3">
    <source>
        <dbReference type="Proteomes" id="UP000183954"/>
    </source>
</evidence>
<gene>
    <name evidence="2" type="ORF">SAMN02746098_04552</name>
</gene>
<reference evidence="3" key="1">
    <citation type="submission" date="2016-11" db="EMBL/GenBank/DDBJ databases">
        <authorList>
            <person name="Varghese N."/>
            <person name="Submissions S."/>
        </authorList>
    </citation>
    <scope>NUCLEOTIDE SEQUENCE [LARGE SCALE GENOMIC DNA]</scope>
    <source>
        <strain evidence="3">DSM 15449</strain>
    </source>
</reference>